<protein>
    <submittedName>
        <fullName evidence="1">Methyltransferase</fullName>
    </submittedName>
</protein>
<dbReference type="PATRIC" id="fig|1453497.3.peg.185"/>
<dbReference type="SUPFAM" id="SSF53335">
    <property type="entry name" value="S-adenosyl-L-methionine-dependent methyltransferases"/>
    <property type="match status" value="1"/>
</dbReference>
<comment type="caution">
    <text evidence="1">The sequence shown here is derived from an EMBL/GenBank/DDBJ whole genome shotgun (WGS) entry which is preliminary data.</text>
</comment>
<sequence>MKYAVTTSHKPSAELALKAQQIAREYGVPYMPRRKLTELKKEGKLDLDFYYVLDRNEQLYILYGDSKFFFHPSMAKLRLKNYREGQRDHLIENMCLNGDEKVLDATFGLGSEALLMAHFLKSGEVIGLEASVHVYRIVKHGLCHYPFQYQWMKDAASRITLMNRDLKHFLRDSADESYDIVYCDPMFEVPQYSSSSLNPLRPFAVYEPITSEDVREMIRVAKKKVVLKSRVTDSFFEELEKFIEFSYVDGSKSSGVIYGVIEK</sequence>
<dbReference type="PANTHER" id="PTHR36112:SF1">
    <property type="entry name" value="RIBOSOMAL RNA SMALL SUBUNIT METHYLTRANSFERASE J"/>
    <property type="match status" value="1"/>
</dbReference>
<dbReference type="GO" id="GO:0008990">
    <property type="term" value="F:rRNA (guanine-N2-)-methyltransferase activity"/>
    <property type="evidence" value="ECO:0007669"/>
    <property type="project" value="InterPro"/>
</dbReference>
<dbReference type="RefSeq" id="WP_068347781.1">
    <property type="nucleotide sequence ID" value="NZ_JFHK01000015.1"/>
</dbReference>
<proteinExistence type="predicted"/>
<dbReference type="STRING" id="1453497.AT15_00875"/>
<name>A0A176K0E9_9BACT</name>
<keyword evidence="2" id="KW-1185">Reference proteome</keyword>
<dbReference type="InterPro" id="IPR029063">
    <property type="entry name" value="SAM-dependent_MTases_sf"/>
</dbReference>
<dbReference type="Proteomes" id="UP000077339">
    <property type="component" value="Unassembled WGS sequence"/>
</dbReference>
<dbReference type="Pfam" id="PF04445">
    <property type="entry name" value="SAM_MT"/>
    <property type="match status" value="1"/>
</dbReference>
<gene>
    <name evidence="1" type="ORF">AT15_00875</name>
</gene>
<dbReference type="PANTHER" id="PTHR36112">
    <property type="entry name" value="RIBOSOMAL RNA SMALL SUBUNIT METHYLTRANSFERASE J"/>
    <property type="match status" value="1"/>
</dbReference>
<accession>A0A176K0E9</accession>
<keyword evidence="1" id="KW-0489">Methyltransferase</keyword>
<dbReference type="Gene3D" id="3.40.50.150">
    <property type="entry name" value="Vaccinia Virus protein VP39"/>
    <property type="match status" value="1"/>
</dbReference>
<dbReference type="OrthoDB" id="1653798at2"/>
<dbReference type="AlphaFoldDB" id="A0A176K0E9"/>
<dbReference type="CDD" id="cd02440">
    <property type="entry name" value="AdoMet_MTases"/>
    <property type="match status" value="1"/>
</dbReference>
<reference evidence="1 2" key="1">
    <citation type="submission" date="2014-02" db="EMBL/GenBank/DDBJ databases">
        <title>Kosmotoga genome sequencing.</title>
        <authorList>
            <person name="Pollo S.M."/>
            <person name="Charchuk R."/>
            <person name="Nesbo C.L."/>
        </authorList>
    </citation>
    <scope>NUCLEOTIDE SEQUENCE [LARGE SCALE GENOMIC DNA]</scope>
    <source>
        <strain evidence="1 2">S304</strain>
    </source>
</reference>
<evidence type="ECO:0000313" key="1">
    <source>
        <dbReference type="EMBL" id="OAA30099.1"/>
    </source>
</evidence>
<organism evidence="1 2">
    <name type="scientific">Kosmotoga arenicorallina S304</name>
    <dbReference type="NCBI Taxonomy" id="1453497"/>
    <lineage>
        <taxon>Bacteria</taxon>
        <taxon>Thermotogati</taxon>
        <taxon>Thermotogota</taxon>
        <taxon>Thermotogae</taxon>
        <taxon>Kosmotogales</taxon>
        <taxon>Kosmotogaceae</taxon>
        <taxon>Kosmotoga</taxon>
    </lineage>
</organism>
<evidence type="ECO:0000313" key="2">
    <source>
        <dbReference type="Proteomes" id="UP000077339"/>
    </source>
</evidence>
<dbReference type="EMBL" id="JFHK01000015">
    <property type="protein sequence ID" value="OAA30099.1"/>
    <property type="molecule type" value="Genomic_DNA"/>
</dbReference>
<dbReference type="InterPro" id="IPR007536">
    <property type="entry name" value="16SrRNA_methylTrfase_J"/>
</dbReference>
<keyword evidence="1" id="KW-0808">Transferase</keyword>